<feature type="domain" description="Reverse transcriptase" evidence="4">
    <location>
        <begin position="231"/>
        <end position="441"/>
    </location>
</feature>
<feature type="domain" description="CCHC-type" evidence="3">
    <location>
        <begin position="1619"/>
        <end position="1635"/>
    </location>
</feature>
<feature type="compositionally biased region" description="Basic and acidic residues" evidence="2">
    <location>
        <begin position="627"/>
        <end position="643"/>
    </location>
</feature>
<evidence type="ECO:0000313" key="7">
    <source>
        <dbReference type="Proteomes" id="UP001152797"/>
    </source>
</evidence>
<name>A0A9P1M1U9_9DINO</name>
<evidence type="ECO:0000259" key="4">
    <source>
        <dbReference type="PROSITE" id="PS50878"/>
    </source>
</evidence>
<feature type="region of interest" description="Disordered" evidence="2">
    <location>
        <begin position="1"/>
        <end position="40"/>
    </location>
</feature>
<evidence type="ECO:0000256" key="2">
    <source>
        <dbReference type="SAM" id="MobiDB-lite"/>
    </source>
</evidence>
<dbReference type="InterPro" id="IPR052055">
    <property type="entry name" value="Hepadnavirus_pol/RT"/>
</dbReference>
<dbReference type="OrthoDB" id="6273764at2759"/>
<evidence type="ECO:0000259" key="3">
    <source>
        <dbReference type="PROSITE" id="PS50158"/>
    </source>
</evidence>
<organism evidence="5">
    <name type="scientific">Cladocopium goreaui</name>
    <dbReference type="NCBI Taxonomy" id="2562237"/>
    <lineage>
        <taxon>Eukaryota</taxon>
        <taxon>Sar</taxon>
        <taxon>Alveolata</taxon>
        <taxon>Dinophyceae</taxon>
        <taxon>Suessiales</taxon>
        <taxon>Symbiodiniaceae</taxon>
        <taxon>Cladocopium</taxon>
    </lineage>
</organism>
<evidence type="ECO:0000256" key="1">
    <source>
        <dbReference type="PROSITE-ProRule" id="PRU00047"/>
    </source>
</evidence>
<reference evidence="5" key="1">
    <citation type="submission" date="2022-10" db="EMBL/GenBank/DDBJ databases">
        <authorList>
            <person name="Chen Y."/>
            <person name="Dougan E. K."/>
            <person name="Chan C."/>
            <person name="Rhodes N."/>
            <person name="Thang M."/>
        </authorList>
    </citation>
    <scope>NUCLEOTIDE SEQUENCE</scope>
</reference>
<protein>
    <submittedName>
        <fullName evidence="6">Ankyrin repeat domain-containing protein 17</fullName>
    </submittedName>
</protein>
<gene>
    <name evidence="5" type="ORF">C1SCF055_LOCUS42110</name>
</gene>
<dbReference type="PROSITE" id="PS50878">
    <property type="entry name" value="RT_POL"/>
    <property type="match status" value="1"/>
</dbReference>
<dbReference type="EMBL" id="CAMXCT020006637">
    <property type="protein sequence ID" value="CAL1170843.1"/>
    <property type="molecule type" value="Genomic_DNA"/>
</dbReference>
<dbReference type="PANTHER" id="PTHR33050">
    <property type="entry name" value="REVERSE TRANSCRIPTASE DOMAIN-CONTAINING PROTEIN"/>
    <property type="match status" value="1"/>
</dbReference>
<feature type="region of interest" description="Disordered" evidence="2">
    <location>
        <begin position="1203"/>
        <end position="1241"/>
    </location>
</feature>
<dbReference type="InterPro" id="IPR001878">
    <property type="entry name" value="Znf_CCHC"/>
</dbReference>
<dbReference type="GO" id="GO:0003676">
    <property type="term" value="F:nucleic acid binding"/>
    <property type="evidence" value="ECO:0007669"/>
    <property type="project" value="InterPro"/>
</dbReference>
<keyword evidence="1" id="KW-0862">Zinc</keyword>
<feature type="region of interest" description="Disordered" evidence="2">
    <location>
        <begin position="622"/>
        <end position="643"/>
    </location>
</feature>
<feature type="compositionally biased region" description="Polar residues" evidence="2">
    <location>
        <begin position="914"/>
        <end position="923"/>
    </location>
</feature>
<sequence>MVVDDDNDTMRKMRGNKRSWGEEDIMQDHLPDPNKNTKKARKDFQNQYFVGGMRNPSMAVKRLGLVKEAGQDILRLWNAFLKENPAALEAARSCGSDRCCLDDRVAKDWTLRLGRLLKVETGSSVKLKGKFGFQSPLNAPMWKAWQKYSRDPDEHLHVWAVTGAPLGMDAEIPDSGGVFPPAEEESEQAQLAPELEVQLGMGNYKSMQDDAEGARQELDRLVSRGFAAYLTKGEARQHFHRAILSKLALITKAKDSGVKKLRIIIDLLRSGGNDRARVPERIILPRISDVVGSLRELYRLRIRMTKHGSENWEFELISADLADAYMHFGVHPSELQNCLATGLEENELVLFQAMSFGFKGAPLVMGRLSAAAMRLFQAMMPDSQGQIQCYMDDPLMVLQGPPHERQAILAMIIYTAHAFGLQLSYGKAERGTKLSWIGVNIGVDEVNKLIILSPPEKLVSEVTLRLRTWDSMLSLKSLKSTTGKLSWIAGIIPRCRWAVSILYGVIADHERDVASGAEARRAAAREDQRDKSGLVPAKRMRLAREWLLKMLEAQEVWRARKAPLVDEAAITTDASPLGLGAVLSAINHGTQELVPLAAVKGKVTRNMAATLGIKHNSRMAPGSAIADGKRSRATQEGRDEPRTVADSGGHFADFVISSGQVGALVQLDQIIGNGLLKYLYVITVQQDLAALPLICPAAKDEATNGLLLDAIFLADQTPIFFQAVLEAWTVLLAIRYWVFKLRDQKILLKADSTVALAVSKKLSSSTPTLNWVGAELGLVLETHSMGELTIHHLAGKLNVVADHLSRPDKEGPPPGLGDVQARVMNEAWMLDSRLPPPGVQPELWGKTPGGGRLHLVLGTTGWVCPMLSLLLRRRHGDGTGQQIDLGAVLDHMAGSGAQAEGENSGEGFTPNPSPITGSGSERTNGPGDLFWLLPKAKAVGHSQKGREEEHPLGHGSKSSTSDPGSGGQKTLVNTEQGKPSPGRNVLTGQKDMGILQIAKMGSFQKKVAIFRNNFFAATSARSRACKRAEVVKLAKSVSGRNSILPLSKELVESVAAALKESGMKSGSQYLIELKLMHVEAGYEVEAWLKRTFDLCRKALDRLRGPPVRAAEVRVASWDSEALEARTVGKGLPETTRLAFAWASVWMLREIELRKMKLQDITFPGEVLWQESLLTYVPMGSGLEGGNPMWSSSMQRRLYKRKPSPSRVYMPKRRPTPFSTVTPISLDGDKSKRMEGPPKTPGDESILEFGNVLVDNGVRVEFRSEVIRLLLCIWGRHGQAEVHQMLRSGNAKKEAQTNMTHQLLKIENLEGGWVRYVCSAGQEACVCHMSTMAGAIGSADGSSRVFSGDNEDGKEYKRWKVWVTNKLLTLDSKVSTKARGAYVYTLLSGKALECVEHLEPSEYQVENGEQKLFSLLDERFPQKDASDEMSETLTQVFNLKAAEGESLKVWISRATELFDRCSRKCQVTFPEEAKGWILLHRSGLNDEQKAVILARSGGVMKRETVGKAMRSCYPEFTAPKRKMFGAGLIEHDPPMPEEHEDDPLFQEVESFLAEHETLLPGEGDDEDVYEEAEVAEALAVSWKDKRKELSKMQRSRRFGAAQDLKRSYRVEIEELKRKTRCHRCNQIGHWSRDCKQSKKGKGRGSAQNSSAKGSDSGAALVQTVEEHFVAAVQCEDDSHSILRLLKSRRAAREVQFAESCVSKDIQPEIFLVSSPGFGVIDSGCGRTIIGESTLEEFKHMWTARGIEVPPPAREINHFKYGNGERETSETVMKLPVVIAGVTGTIKAAVVKGQAPLLISRSALQTLKAVVDFGNNKMHLFESKATVPLLTNEAGQYIISVVSDLNQETSSESFQEIMMNEVNPKVATQDGSNDVPAAELPDQSSPDDVPSDVNSPEEKVITAECLPVHCIRQLEAQVKKPVEESKPSVGNKPFLVAEVFCPPRFAPLIHGLDAECKSYDLKTGYDFSQAEVRDSVAEELRTNPPDLLVLCPPCTDEGGWFNLNACHMDPQEYIRRVRRSRMFI</sequence>
<accession>A0A9P1M1U9</accession>
<feature type="region of interest" description="Disordered" evidence="2">
    <location>
        <begin position="1864"/>
        <end position="1894"/>
    </location>
</feature>
<evidence type="ECO:0000313" key="5">
    <source>
        <dbReference type="EMBL" id="CAI4017468.1"/>
    </source>
</evidence>
<dbReference type="SUPFAM" id="SSF56672">
    <property type="entry name" value="DNA/RNA polymerases"/>
    <property type="match status" value="1"/>
</dbReference>
<feature type="compositionally biased region" description="Basic residues" evidence="2">
    <location>
        <begin position="1203"/>
        <end position="1214"/>
    </location>
</feature>
<evidence type="ECO:0000313" key="6">
    <source>
        <dbReference type="EMBL" id="CAL4804780.1"/>
    </source>
</evidence>
<dbReference type="InterPro" id="IPR000477">
    <property type="entry name" value="RT_dom"/>
</dbReference>
<dbReference type="Pfam" id="PF00098">
    <property type="entry name" value="zf-CCHC"/>
    <property type="match status" value="1"/>
</dbReference>
<reference evidence="6 7" key="2">
    <citation type="submission" date="2024-05" db="EMBL/GenBank/DDBJ databases">
        <authorList>
            <person name="Chen Y."/>
            <person name="Shah S."/>
            <person name="Dougan E. K."/>
            <person name="Thang M."/>
            <person name="Chan C."/>
        </authorList>
    </citation>
    <scope>NUCLEOTIDE SEQUENCE [LARGE SCALE GENOMIC DNA]</scope>
</reference>
<dbReference type="PROSITE" id="PS50158">
    <property type="entry name" value="ZF_CCHC"/>
    <property type="match status" value="1"/>
</dbReference>
<dbReference type="Proteomes" id="UP001152797">
    <property type="component" value="Unassembled WGS sequence"/>
</dbReference>
<dbReference type="Gene3D" id="4.10.60.10">
    <property type="entry name" value="Zinc finger, CCHC-type"/>
    <property type="match status" value="1"/>
</dbReference>
<dbReference type="InterPro" id="IPR021109">
    <property type="entry name" value="Peptidase_aspartic_dom_sf"/>
</dbReference>
<feature type="region of interest" description="Disordered" evidence="2">
    <location>
        <begin position="1632"/>
        <end position="1656"/>
    </location>
</feature>
<keyword evidence="7" id="KW-1185">Reference proteome</keyword>
<feature type="region of interest" description="Disordered" evidence="2">
    <location>
        <begin position="895"/>
        <end position="987"/>
    </location>
</feature>
<dbReference type="SMART" id="SM00343">
    <property type="entry name" value="ZnF_C2HC"/>
    <property type="match status" value="1"/>
</dbReference>
<dbReference type="EMBL" id="CAMXCT030006637">
    <property type="protein sequence ID" value="CAL4804780.1"/>
    <property type="molecule type" value="Genomic_DNA"/>
</dbReference>
<dbReference type="GO" id="GO:0008270">
    <property type="term" value="F:zinc ion binding"/>
    <property type="evidence" value="ECO:0007669"/>
    <property type="project" value="UniProtKB-KW"/>
</dbReference>
<dbReference type="EMBL" id="CAMXCT010006637">
    <property type="protein sequence ID" value="CAI4017468.1"/>
    <property type="molecule type" value="Genomic_DNA"/>
</dbReference>
<dbReference type="SUPFAM" id="SSF57756">
    <property type="entry name" value="Retrovirus zinc finger-like domains"/>
    <property type="match status" value="1"/>
</dbReference>
<dbReference type="PANTHER" id="PTHR33050:SF7">
    <property type="entry name" value="RIBONUCLEASE H"/>
    <property type="match status" value="1"/>
</dbReference>
<dbReference type="Gene3D" id="2.40.70.10">
    <property type="entry name" value="Acid Proteases"/>
    <property type="match status" value="1"/>
</dbReference>
<feature type="compositionally biased region" description="Low complexity" evidence="2">
    <location>
        <begin position="1879"/>
        <end position="1892"/>
    </location>
</feature>
<comment type="caution">
    <text evidence="5">The sequence shown here is derived from an EMBL/GenBank/DDBJ whole genome shotgun (WGS) entry which is preliminary data.</text>
</comment>
<keyword evidence="1" id="KW-0863">Zinc-finger</keyword>
<dbReference type="InterPro" id="IPR043502">
    <property type="entry name" value="DNA/RNA_pol_sf"/>
</dbReference>
<feature type="compositionally biased region" description="Basic and acidic residues" evidence="2">
    <location>
        <begin position="1226"/>
        <end position="1235"/>
    </location>
</feature>
<dbReference type="InterPro" id="IPR036875">
    <property type="entry name" value="Znf_CCHC_sf"/>
</dbReference>
<keyword evidence="1" id="KW-0479">Metal-binding</keyword>
<feature type="compositionally biased region" description="Polar residues" evidence="2">
    <location>
        <begin position="956"/>
        <end position="977"/>
    </location>
</feature>
<proteinExistence type="predicted"/>